<sequence>MSGLEDELRDTVSALLRKRCTPEAVAALADGPEPYDRALWAELAEMGLPGLAVPEALGGAGLGLSAAVVVQEELGRSIAPAPTVSLAAVTAAAITAGSRGEAWIERLVSGETVAAVAAGRTPSGWTACDEVKAEREGDAWRLHGRVPVVAEALAADVLLVAVEGGDGLLLFLAAPAEVTPVDSLDPTRPLGTAVFDGPAELIAEGAGARTVLDAAERTALLLLAADAVGVAAAATDLAVDYAKTRHQFGRAIGSFQAVAHRCADMFVAVESARALVAAAASACDEDAPDAATAVALAAANALDAAVTATQGSVQVHGGMGFTWEHVSHRHLRRAKAAEALIAFPDRLRDRATTTLLNSK</sequence>
<evidence type="ECO:0000256" key="5">
    <source>
        <dbReference type="ARBA" id="ARBA00023002"/>
    </source>
</evidence>
<dbReference type="InterPro" id="IPR046373">
    <property type="entry name" value="Acyl-CoA_Oxase/DH_mid-dom_sf"/>
</dbReference>
<reference evidence="8 9" key="1">
    <citation type="submission" date="2018-11" db="EMBL/GenBank/DDBJ databases">
        <title>Sequencing the genomes of 1000 actinobacteria strains.</title>
        <authorList>
            <person name="Klenk H.-P."/>
        </authorList>
    </citation>
    <scope>NUCLEOTIDE SEQUENCE [LARGE SCALE GENOMIC DNA]</scope>
    <source>
        <strain evidence="8 9">DSM 44254</strain>
    </source>
</reference>
<dbReference type="SUPFAM" id="SSF47203">
    <property type="entry name" value="Acyl-CoA dehydrogenase C-terminal domain-like"/>
    <property type="match status" value="1"/>
</dbReference>
<feature type="domain" description="Acyl-CoA dehydrogenase/oxidase N-terminal" evidence="7">
    <location>
        <begin position="5"/>
        <end position="111"/>
    </location>
</feature>
<dbReference type="PANTHER" id="PTHR43884:SF20">
    <property type="entry name" value="ACYL-COA DEHYDROGENASE FADE28"/>
    <property type="match status" value="1"/>
</dbReference>
<accession>A0A3N1D302</accession>
<dbReference type="InterPro" id="IPR009100">
    <property type="entry name" value="AcylCoA_DH/oxidase_NM_dom_sf"/>
</dbReference>
<name>A0A3N1D302_9ACTN</name>
<dbReference type="AlphaFoldDB" id="A0A3N1D302"/>
<dbReference type="EMBL" id="RJKE01000001">
    <property type="protein sequence ID" value="ROO87917.1"/>
    <property type="molecule type" value="Genomic_DNA"/>
</dbReference>
<keyword evidence="9" id="KW-1185">Reference proteome</keyword>
<evidence type="ECO:0000256" key="4">
    <source>
        <dbReference type="ARBA" id="ARBA00022827"/>
    </source>
</evidence>
<keyword evidence="3" id="KW-0285">Flavoprotein</keyword>
<dbReference type="Proteomes" id="UP000272400">
    <property type="component" value="Unassembled WGS sequence"/>
</dbReference>
<keyword evidence="5" id="KW-0560">Oxidoreductase</keyword>
<evidence type="ECO:0000313" key="8">
    <source>
        <dbReference type="EMBL" id="ROO87917.1"/>
    </source>
</evidence>
<evidence type="ECO:0000259" key="6">
    <source>
        <dbReference type="Pfam" id="PF00441"/>
    </source>
</evidence>
<dbReference type="Gene3D" id="1.20.140.10">
    <property type="entry name" value="Butyryl-CoA Dehydrogenase, subunit A, domain 3"/>
    <property type="match status" value="1"/>
</dbReference>
<protein>
    <submittedName>
        <fullName evidence="8">Alkylation response protein AidB-like acyl-CoA dehydrogenase</fullName>
    </submittedName>
</protein>
<dbReference type="Pfam" id="PF02771">
    <property type="entry name" value="Acyl-CoA_dh_N"/>
    <property type="match status" value="1"/>
</dbReference>
<dbReference type="GO" id="GO:0050660">
    <property type="term" value="F:flavin adenine dinucleotide binding"/>
    <property type="evidence" value="ECO:0007669"/>
    <property type="project" value="InterPro"/>
</dbReference>
<comment type="caution">
    <text evidence="8">The sequence shown here is derived from an EMBL/GenBank/DDBJ whole genome shotgun (WGS) entry which is preliminary data.</text>
</comment>
<evidence type="ECO:0000256" key="1">
    <source>
        <dbReference type="ARBA" id="ARBA00001974"/>
    </source>
</evidence>
<dbReference type="RefSeq" id="WP_170201602.1">
    <property type="nucleotide sequence ID" value="NZ_RJKE01000001.1"/>
</dbReference>
<comment type="cofactor">
    <cofactor evidence="1">
        <name>FAD</name>
        <dbReference type="ChEBI" id="CHEBI:57692"/>
    </cofactor>
</comment>
<evidence type="ECO:0000259" key="7">
    <source>
        <dbReference type="Pfam" id="PF02771"/>
    </source>
</evidence>
<dbReference type="Gene3D" id="2.40.110.10">
    <property type="entry name" value="Butyryl-CoA Dehydrogenase, subunit A, domain 2"/>
    <property type="match status" value="1"/>
</dbReference>
<dbReference type="PANTHER" id="PTHR43884">
    <property type="entry name" value="ACYL-COA DEHYDROGENASE"/>
    <property type="match status" value="1"/>
</dbReference>
<dbReference type="Pfam" id="PF00441">
    <property type="entry name" value="Acyl-CoA_dh_1"/>
    <property type="match status" value="1"/>
</dbReference>
<dbReference type="InterPro" id="IPR013786">
    <property type="entry name" value="AcylCoA_DH/ox_N"/>
</dbReference>
<feature type="domain" description="Acyl-CoA dehydrogenase/oxidase C-terminal" evidence="6">
    <location>
        <begin position="221"/>
        <end position="338"/>
    </location>
</feature>
<dbReference type="InterPro" id="IPR036250">
    <property type="entry name" value="AcylCo_DH-like_C"/>
</dbReference>
<organism evidence="8 9">
    <name type="scientific">Actinocorallia herbida</name>
    <dbReference type="NCBI Taxonomy" id="58109"/>
    <lineage>
        <taxon>Bacteria</taxon>
        <taxon>Bacillati</taxon>
        <taxon>Actinomycetota</taxon>
        <taxon>Actinomycetes</taxon>
        <taxon>Streptosporangiales</taxon>
        <taxon>Thermomonosporaceae</taxon>
        <taxon>Actinocorallia</taxon>
    </lineage>
</organism>
<dbReference type="GO" id="GO:0003995">
    <property type="term" value="F:acyl-CoA dehydrogenase activity"/>
    <property type="evidence" value="ECO:0007669"/>
    <property type="project" value="TreeGrafter"/>
</dbReference>
<evidence type="ECO:0000313" key="9">
    <source>
        <dbReference type="Proteomes" id="UP000272400"/>
    </source>
</evidence>
<dbReference type="InterPro" id="IPR037069">
    <property type="entry name" value="AcylCoA_DH/ox_N_sf"/>
</dbReference>
<gene>
    <name evidence="8" type="ORF">EDD29_5565</name>
</gene>
<keyword evidence="4" id="KW-0274">FAD</keyword>
<dbReference type="InterPro" id="IPR009075">
    <property type="entry name" value="AcylCo_DH/oxidase_C"/>
</dbReference>
<evidence type="ECO:0000256" key="3">
    <source>
        <dbReference type="ARBA" id="ARBA00022630"/>
    </source>
</evidence>
<dbReference type="Gene3D" id="1.10.540.10">
    <property type="entry name" value="Acyl-CoA dehydrogenase/oxidase, N-terminal domain"/>
    <property type="match status" value="1"/>
</dbReference>
<proteinExistence type="inferred from homology"/>
<comment type="similarity">
    <text evidence="2">Belongs to the acyl-CoA dehydrogenase family.</text>
</comment>
<dbReference type="SUPFAM" id="SSF56645">
    <property type="entry name" value="Acyl-CoA dehydrogenase NM domain-like"/>
    <property type="match status" value="1"/>
</dbReference>
<evidence type="ECO:0000256" key="2">
    <source>
        <dbReference type="ARBA" id="ARBA00009347"/>
    </source>
</evidence>